<dbReference type="Pfam" id="PF14223">
    <property type="entry name" value="Retrotran_gag_2"/>
    <property type="match status" value="1"/>
</dbReference>
<feature type="domain" description="HTH myb-type" evidence="12">
    <location>
        <begin position="1015"/>
        <end position="1063"/>
    </location>
</feature>
<dbReference type="SMART" id="SM00343">
    <property type="entry name" value="ZnF_C2HC"/>
    <property type="match status" value="1"/>
</dbReference>
<keyword evidence="6" id="KW-0539">Nucleus</keyword>
<dbReference type="SUPFAM" id="SSF46689">
    <property type="entry name" value="Homeodomain-like"/>
    <property type="match status" value="1"/>
</dbReference>
<dbReference type="Pfam" id="PF07727">
    <property type="entry name" value="RVT_2"/>
    <property type="match status" value="2"/>
</dbReference>
<dbReference type="Pfam" id="PF00098">
    <property type="entry name" value="zf-CCHC"/>
    <property type="match status" value="1"/>
</dbReference>
<keyword evidence="7" id="KW-0863">Zinc-finger</keyword>
<feature type="compositionally biased region" description="Basic residues" evidence="8">
    <location>
        <begin position="197"/>
        <end position="225"/>
    </location>
</feature>
<keyword evidence="2" id="KW-0479">Metal-binding</keyword>
<dbReference type="PROSITE" id="PS50090">
    <property type="entry name" value="MYB_LIKE"/>
    <property type="match status" value="1"/>
</dbReference>
<evidence type="ECO:0000256" key="7">
    <source>
        <dbReference type="PROSITE-ProRule" id="PRU00047"/>
    </source>
</evidence>
<evidence type="ECO:0000256" key="5">
    <source>
        <dbReference type="ARBA" id="ARBA00023163"/>
    </source>
</evidence>
<dbReference type="NCBIfam" id="TIGR01557">
    <property type="entry name" value="myb_SHAQKYF"/>
    <property type="match status" value="1"/>
</dbReference>
<evidence type="ECO:0000256" key="3">
    <source>
        <dbReference type="ARBA" id="ARBA00022801"/>
    </source>
</evidence>
<evidence type="ECO:0000259" key="9">
    <source>
        <dbReference type="PROSITE" id="PS50090"/>
    </source>
</evidence>
<dbReference type="InterPro" id="IPR001005">
    <property type="entry name" value="SANT/Myb"/>
</dbReference>
<dbReference type="PANTHER" id="PTHR42648:SF27">
    <property type="entry name" value="RNA-DIRECTED DNA POLYMERASE"/>
    <property type="match status" value="1"/>
</dbReference>
<dbReference type="CDD" id="cd09272">
    <property type="entry name" value="RNase_HI_RT_Ty1"/>
    <property type="match status" value="1"/>
</dbReference>
<dbReference type="CDD" id="cd00167">
    <property type="entry name" value="SANT"/>
    <property type="match status" value="1"/>
</dbReference>
<dbReference type="GO" id="GO:0016787">
    <property type="term" value="F:hydrolase activity"/>
    <property type="evidence" value="ECO:0007669"/>
    <property type="project" value="UniProtKB-KW"/>
</dbReference>
<dbReference type="Pfam" id="PF00665">
    <property type="entry name" value="rve"/>
    <property type="match status" value="1"/>
</dbReference>
<keyword evidence="4" id="KW-0805">Transcription regulation</keyword>
<feature type="domain" description="CCHC-type" evidence="10">
    <location>
        <begin position="232"/>
        <end position="247"/>
    </location>
</feature>
<dbReference type="AlphaFoldDB" id="A0A2N9GSX0"/>
<sequence>MASKTVVVDLNRGEKLDGKNYDIWHRKIQYLLDELEVLETLTNLMEEPEQGNSTQNHKDLEAYQSWRKKDHCARFTMLSSMHNDLIGEFESYGTAQDMWIALKAKFGGTTVTRLRTLTLKFDTFRMQRGDSMQEHLRKMSAMVRELKATGNNLTDEQQIQAVIRSLPDSWEQMKLNMTHNESIQTLKDLSRHLKLEAKRHRGQNGGKPQKRANTTKRPKGKHGGRKQAEQACFNCGVVGHFARDCTEPKKVLFDPFSRTVCYVASSQVLIAYSILDWIVDIGATDHVARDRVGLGHIGQDRMTRLAREGLLGPLAKVNLPTCEHCLAGKSTRKPFGKGIRATVPLELIHSDVCGPMNVRARHGTSYFITFIDDFTRYDHVYLVSHKSEALDCFRRFMNLVENQMERTIKTLRTDRGCEYLSEQFRELCENKGIRRQLTIPRTPQQNGVAKRRNRTLLDMHPDGRVTEIVSRDVEFMENDFPSRGDMGQSLELYEMVESWDDTPATNPGIVGERSLLVGMTHNHKKMTPKAHNCAKVNVEMFHADALELKGNPSLVVRKMTRSLDLPPGRKSIGNKWVLKIKRKADGSIDKFASIRLILAMVASLDLELHQMDVKTAFLNGELDEEIFMDQPIGFVVKGQERKEVISNGFLMIKEDHCVYVKRFEGSFIILSLYVDDILLAGNNKEFIKTIKEWLSSTFEMKDMGEASFVLSVKILRDRSRKLLGLSQETYIRKVLERFHMQDCKPIDTPPNVCNVVYAPGHLLCSRAGRDLRLRGYSDADWAGDLDECKSTSGYTFLLAVQEAVWLRRFLQHLDIVASVMDPVTIYSDSMAALAYAKDPKYHGKTKHIEINWTDMRSAFEKMRPCMIPSHDHAAWRSRDAFMTYAPLRKKEKSTATCDHTICASNDHQIGRQRLDDYFFGMLPIAMDYSALRDMTGRSAEPKLSGIRAKGRQSDNTSQSSACIRNSWFPSTNPRIWSVDVGEVLDFVASSLDRHKYKARGKRASSLIPLQRGKFWTVEEQKLFLIGLKKLGKGDWKGISRQFVTTRTPNQVCSHAHKYFLKQARITKKQCRTSVFDLSLNEDEITAPKDSFVSNTNKGDVEKSLEVIKSIHPTSPYLPYLPYCLPTRTQELQRQPHQTSAPMLVWLASSAPMTAMSTIGYVRPSSRTMSNSEF</sequence>
<keyword evidence="3" id="KW-0378">Hydrolase</keyword>
<dbReference type="InterPro" id="IPR009057">
    <property type="entry name" value="Homeodomain-like_sf"/>
</dbReference>
<dbReference type="Pfam" id="PF00249">
    <property type="entry name" value="Myb_DNA-binding"/>
    <property type="match status" value="1"/>
</dbReference>
<evidence type="ECO:0008006" key="14">
    <source>
        <dbReference type="Google" id="ProtNLM"/>
    </source>
</evidence>
<dbReference type="InterPro" id="IPR001584">
    <property type="entry name" value="Integrase_cat-core"/>
</dbReference>
<keyword evidence="7" id="KW-0862">Zinc</keyword>
<evidence type="ECO:0000313" key="13">
    <source>
        <dbReference type="EMBL" id="SPD02450.1"/>
    </source>
</evidence>
<dbReference type="InterPro" id="IPR013103">
    <property type="entry name" value="RVT_2"/>
</dbReference>
<evidence type="ECO:0000256" key="2">
    <source>
        <dbReference type="ARBA" id="ARBA00022723"/>
    </source>
</evidence>
<feature type="region of interest" description="Disordered" evidence="8">
    <location>
        <begin position="197"/>
        <end position="226"/>
    </location>
</feature>
<proteinExistence type="predicted"/>
<comment type="subcellular location">
    <subcellularLocation>
        <location evidence="1">Nucleus</location>
    </subcellularLocation>
</comment>
<evidence type="ECO:0000256" key="8">
    <source>
        <dbReference type="SAM" id="MobiDB-lite"/>
    </source>
</evidence>
<dbReference type="InterPro" id="IPR017930">
    <property type="entry name" value="Myb_dom"/>
</dbReference>
<dbReference type="EMBL" id="OIVN01002306">
    <property type="protein sequence ID" value="SPD02450.1"/>
    <property type="molecule type" value="Genomic_DNA"/>
</dbReference>
<dbReference type="InterPro" id="IPR036397">
    <property type="entry name" value="RNaseH_sf"/>
</dbReference>
<evidence type="ECO:0000256" key="4">
    <source>
        <dbReference type="ARBA" id="ARBA00023015"/>
    </source>
</evidence>
<feature type="domain" description="Integrase catalytic" evidence="11">
    <location>
        <begin position="340"/>
        <end position="456"/>
    </location>
</feature>
<dbReference type="Gene3D" id="3.30.420.10">
    <property type="entry name" value="Ribonuclease H-like superfamily/Ribonuclease H"/>
    <property type="match status" value="1"/>
</dbReference>
<dbReference type="InterPro" id="IPR001878">
    <property type="entry name" value="Znf_CCHC"/>
</dbReference>
<dbReference type="PROSITE" id="PS50158">
    <property type="entry name" value="ZF_CCHC"/>
    <property type="match status" value="1"/>
</dbReference>
<evidence type="ECO:0000259" key="10">
    <source>
        <dbReference type="PROSITE" id="PS50158"/>
    </source>
</evidence>
<evidence type="ECO:0000259" key="11">
    <source>
        <dbReference type="PROSITE" id="PS50994"/>
    </source>
</evidence>
<protein>
    <recommendedName>
        <fullName evidence="14">Integrase catalytic domain-containing protein</fullName>
    </recommendedName>
</protein>
<dbReference type="PROSITE" id="PS50994">
    <property type="entry name" value="INTEGRASE"/>
    <property type="match status" value="1"/>
</dbReference>
<evidence type="ECO:0000256" key="1">
    <source>
        <dbReference type="ARBA" id="ARBA00004123"/>
    </source>
</evidence>
<dbReference type="InterPro" id="IPR039537">
    <property type="entry name" value="Retrotran_Ty1/copia-like"/>
</dbReference>
<dbReference type="SUPFAM" id="SSF57756">
    <property type="entry name" value="Retrovirus zinc finger-like domains"/>
    <property type="match status" value="1"/>
</dbReference>
<evidence type="ECO:0000256" key="6">
    <source>
        <dbReference type="ARBA" id="ARBA00023242"/>
    </source>
</evidence>
<dbReference type="GO" id="GO:0015074">
    <property type="term" value="P:DNA integration"/>
    <property type="evidence" value="ECO:0007669"/>
    <property type="project" value="InterPro"/>
</dbReference>
<dbReference type="Gene3D" id="1.10.10.60">
    <property type="entry name" value="Homeodomain-like"/>
    <property type="match status" value="1"/>
</dbReference>
<dbReference type="SMART" id="SM00717">
    <property type="entry name" value="SANT"/>
    <property type="match status" value="1"/>
</dbReference>
<dbReference type="GO" id="GO:0005634">
    <property type="term" value="C:nucleus"/>
    <property type="evidence" value="ECO:0007669"/>
    <property type="project" value="UniProtKB-SubCell"/>
</dbReference>
<dbReference type="Gene3D" id="4.10.60.10">
    <property type="entry name" value="Zinc finger, CCHC-type"/>
    <property type="match status" value="1"/>
</dbReference>
<dbReference type="PANTHER" id="PTHR42648">
    <property type="entry name" value="TRANSPOSASE, PUTATIVE-RELATED"/>
    <property type="match status" value="1"/>
</dbReference>
<gene>
    <name evidence="13" type="ORF">FSB_LOCUS30332</name>
</gene>
<dbReference type="SUPFAM" id="SSF53098">
    <property type="entry name" value="Ribonuclease H-like"/>
    <property type="match status" value="1"/>
</dbReference>
<keyword evidence="5" id="KW-0804">Transcription</keyword>
<dbReference type="GO" id="GO:0008270">
    <property type="term" value="F:zinc ion binding"/>
    <property type="evidence" value="ECO:0007669"/>
    <property type="project" value="UniProtKB-KW"/>
</dbReference>
<name>A0A2N9GSX0_FAGSY</name>
<dbReference type="InterPro" id="IPR036875">
    <property type="entry name" value="Znf_CCHC_sf"/>
</dbReference>
<dbReference type="InterPro" id="IPR006447">
    <property type="entry name" value="Myb_dom_plants"/>
</dbReference>
<dbReference type="GO" id="GO:0003677">
    <property type="term" value="F:DNA binding"/>
    <property type="evidence" value="ECO:0007669"/>
    <property type="project" value="InterPro"/>
</dbReference>
<accession>A0A2N9GSX0</accession>
<dbReference type="InterPro" id="IPR012337">
    <property type="entry name" value="RNaseH-like_sf"/>
</dbReference>
<feature type="domain" description="Myb-like" evidence="9">
    <location>
        <begin position="1015"/>
        <end position="1059"/>
    </location>
</feature>
<dbReference type="PROSITE" id="PS51294">
    <property type="entry name" value="HTH_MYB"/>
    <property type="match status" value="1"/>
</dbReference>
<evidence type="ECO:0000259" key="12">
    <source>
        <dbReference type="PROSITE" id="PS51294"/>
    </source>
</evidence>
<reference evidence="13" key="1">
    <citation type="submission" date="2018-02" db="EMBL/GenBank/DDBJ databases">
        <authorList>
            <person name="Cohen D.B."/>
            <person name="Kent A.D."/>
        </authorList>
    </citation>
    <scope>NUCLEOTIDE SEQUENCE</scope>
</reference>
<organism evidence="13">
    <name type="scientific">Fagus sylvatica</name>
    <name type="common">Beechnut</name>
    <dbReference type="NCBI Taxonomy" id="28930"/>
    <lineage>
        <taxon>Eukaryota</taxon>
        <taxon>Viridiplantae</taxon>
        <taxon>Streptophyta</taxon>
        <taxon>Embryophyta</taxon>
        <taxon>Tracheophyta</taxon>
        <taxon>Spermatophyta</taxon>
        <taxon>Magnoliopsida</taxon>
        <taxon>eudicotyledons</taxon>
        <taxon>Gunneridae</taxon>
        <taxon>Pentapetalae</taxon>
        <taxon>rosids</taxon>
        <taxon>fabids</taxon>
        <taxon>Fagales</taxon>
        <taxon>Fagaceae</taxon>
        <taxon>Fagus</taxon>
    </lineage>
</organism>